<dbReference type="InterPro" id="IPR002931">
    <property type="entry name" value="Transglutaminase-like"/>
</dbReference>
<protein>
    <recommendedName>
        <fullName evidence="2">Transglutaminase-like domain-containing protein</fullName>
    </recommendedName>
</protein>
<keyword evidence="4" id="KW-1185">Reference proteome</keyword>
<dbReference type="EMBL" id="AP021861">
    <property type="protein sequence ID" value="BBO32194.1"/>
    <property type="molecule type" value="Genomic_DNA"/>
</dbReference>
<evidence type="ECO:0000259" key="2">
    <source>
        <dbReference type="SMART" id="SM00460"/>
    </source>
</evidence>
<proteinExistence type="predicted"/>
<name>A0A5K7X619_9BACT</name>
<evidence type="ECO:0000313" key="4">
    <source>
        <dbReference type="Proteomes" id="UP000326837"/>
    </source>
</evidence>
<dbReference type="InterPro" id="IPR038765">
    <property type="entry name" value="Papain-like_cys_pep_sf"/>
</dbReference>
<dbReference type="Proteomes" id="UP000326837">
    <property type="component" value="Chromosome"/>
</dbReference>
<accession>A0A5K7X619</accession>
<feature type="domain" description="Transglutaminase-like" evidence="2">
    <location>
        <begin position="343"/>
        <end position="400"/>
    </location>
</feature>
<gene>
    <name evidence="3" type="ORF">PLANPX_1806</name>
</gene>
<sequence>MRLVVAAGTTGKFAAAFPLGYAESMDCSVPQDSRSVSIRTAPLPCRLFAAALTFAAAPAMLHAADDTQQAADTAAADVIIADDKSDAASDEAKNAEPSAGQPTYGAPVTRRMRIGARVEAKGGEVQNIYIMVAAPLSCPEQRVEIIEEEYPTDLGTVDFRTLPDDKRSKPGANQMLISIPQLPARQTANAVVTYEIQTDHVYAPTETAGLRIPPKTPSDLKLFVKSSPFIEVNDREIRDAVAEALEKRVTLGDKLAADSNAIRSANLSVAPAASVAADAVDDKDAKKKAAKEKPKPKTKEELAELEAKIDELTDWQKVEALYDFVRTKVKYLDGAEDMPATKALEDGEADCYGLSALFVAMARTMKVPARMVWVDNHQYAEFYLEDEEGKGYWYPAQLAGTRAFGEMPLPMVIFQKGDNFRVPERRRERLRYATDYTTLKASGKHKPRVVYVREPLTN</sequence>
<dbReference type="SUPFAM" id="SSF54001">
    <property type="entry name" value="Cysteine proteinases"/>
    <property type="match status" value="1"/>
</dbReference>
<evidence type="ECO:0000256" key="1">
    <source>
        <dbReference type="SAM" id="MobiDB-lite"/>
    </source>
</evidence>
<dbReference type="Gene3D" id="3.10.620.30">
    <property type="match status" value="1"/>
</dbReference>
<dbReference type="KEGG" id="lpav:PLANPX_1806"/>
<dbReference type="PANTHER" id="PTHR33490">
    <property type="entry name" value="BLR5614 PROTEIN-RELATED"/>
    <property type="match status" value="1"/>
</dbReference>
<dbReference type="PANTHER" id="PTHR33490:SF3">
    <property type="entry name" value="CONSERVED INTEGRAL MEMBRANE PROTEIN"/>
    <property type="match status" value="1"/>
</dbReference>
<organism evidence="3 4">
    <name type="scientific">Lacipirellula parvula</name>
    <dbReference type="NCBI Taxonomy" id="2650471"/>
    <lineage>
        <taxon>Bacteria</taxon>
        <taxon>Pseudomonadati</taxon>
        <taxon>Planctomycetota</taxon>
        <taxon>Planctomycetia</taxon>
        <taxon>Pirellulales</taxon>
        <taxon>Lacipirellulaceae</taxon>
        <taxon>Lacipirellula</taxon>
    </lineage>
</organism>
<dbReference type="AlphaFoldDB" id="A0A5K7X619"/>
<feature type="region of interest" description="Disordered" evidence="1">
    <location>
        <begin position="87"/>
        <end position="106"/>
    </location>
</feature>
<evidence type="ECO:0000313" key="3">
    <source>
        <dbReference type="EMBL" id="BBO32194.1"/>
    </source>
</evidence>
<reference evidence="4" key="1">
    <citation type="submission" date="2019-10" db="EMBL/GenBank/DDBJ databases">
        <title>Lacipirellula parvula gen. nov., sp. nov., representing a lineage of planctomycetes widespread in freshwater anoxic habitats, and description of the family Lacipirellulaceae.</title>
        <authorList>
            <person name="Dedysh S.N."/>
            <person name="Kulichevskaya I.S."/>
            <person name="Beletsky A.V."/>
            <person name="Rakitin A.L."/>
            <person name="Mardanov A.V."/>
            <person name="Ivanova A.A."/>
            <person name="Saltykova V.X."/>
            <person name="Rijpstra W.I.C."/>
            <person name="Sinninghe Damste J.S."/>
            <person name="Ravin N.V."/>
        </authorList>
    </citation>
    <scope>NUCLEOTIDE SEQUENCE [LARGE SCALE GENOMIC DNA]</scope>
    <source>
        <strain evidence="4">PX69</strain>
    </source>
</reference>
<dbReference type="Pfam" id="PF01841">
    <property type="entry name" value="Transglut_core"/>
    <property type="match status" value="1"/>
</dbReference>
<dbReference type="SMART" id="SM00460">
    <property type="entry name" value="TGc"/>
    <property type="match status" value="1"/>
</dbReference>